<dbReference type="GO" id="GO:0019433">
    <property type="term" value="P:triglyceride catabolic process"/>
    <property type="evidence" value="ECO:0007669"/>
    <property type="project" value="TreeGrafter"/>
</dbReference>
<organism evidence="2 4">
    <name type="scientific">Dinothrombium tinctorium</name>
    <dbReference type="NCBI Taxonomy" id="1965070"/>
    <lineage>
        <taxon>Eukaryota</taxon>
        <taxon>Metazoa</taxon>
        <taxon>Ecdysozoa</taxon>
        <taxon>Arthropoda</taxon>
        <taxon>Chelicerata</taxon>
        <taxon>Arachnida</taxon>
        <taxon>Acari</taxon>
        <taxon>Acariformes</taxon>
        <taxon>Trombidiformes</taxon>
        <taxon>Prostigmata</taxon>
        <taxon>Anystina</taxon>
        <taxon>Parasitengona</taxon>
        <taxon>Trombidioidea</taxon>
        <taxon>Trombidiidae</taxon>
        <taxon>Dinothrombium</taxon>
    </lineage>
</organism>
<dbReference type="InterPro" id="IPR029058">
    <property type="entry name" value="AB_hydrolase_fold"/>
</dbReference>
<dbReference type="OrthoDB" id="6413688at2759"/>
<dbReference type="GO" id="GO:0004806">
    <property type="term" value="F:triacylglycerol lipase activity"/>
    <property type="evidence" value="ECO:0007669"/>
    <property type="project" value="TreeGrafter"/>
</dbReference>
<protein>
    <submittedName>
        <fullName evidence="2">Hormone-sensitive lipase-like protein</fullName>
    </submittedName>
</protein>
<evidence type="ECO:0000259" key="1">
    <source>
        <dbReference type="Pfam" id="PF07859"/>
    </source>
</evidence>
<dbReference type="Pfam" id="PF07859">
    <property type="entry name" value="Abhydrolase_3"/>
    <property type="match status" value="1"/>
</dbReference>
<dbReference type="EMBL" id="NCKU01005879">
    <property type="protein sequence ID" value="RWS04076.1"/>
    <property type="molecule type" value="Genomic_DNA"/>
</dbReference>
<comment type="caution">
    <text evidence="2">The sequence shown here is derived from an EMBL/GenBank/DDBJ whole genome shotgun (WGS) entry which is preliminary data.</text>
</comment>
<reference evidence="2 4" key="1">
    <citation type="journal article" date="2018" name="Gigascience">
        <title>Genomes of trombidid mites reveal novel predicted allergens and laterally-transferred genes associated with secondary metabolism.</title>
        <authorList>
            <person name="Dong X."/>
            <person name="Chaisiri K."/>
            <person name="Xia D."/>
            <person name="Armstrong S.D."/>
            <person name="Fang Y."/>
            <person name="Donnelly M.J."/>
            <person name="Kadowaki T."/>
            <person name="McGarry J.W."/>
            <person name="Darby A.C."/>
            <person name="Makepeace B.L."/>
        </authorList>
    </citation>
    <scope>NUCLEOTIDE SEQUENCE [LARGE SCALE GENOMIC DNA]</scope>
    <source>
        <strain evidence="2">UoL-WK</strain>
    </source>
</reference>
<dbReference type="GO" id="GO:0004771">
    <property type="term" value="F:sterol ester esterase activity"/>
    <property type="evidence" value="ECO:0007669"/>
    <property type="project" value="TreeGrafter"/>
</dbReference>
<dbReference type="EMBL" id="NCKU01007210">
    <property type="protein sequence ID" value="RWS02813.1"/>
    <property type="molecule type" value="Genomic_DNA"/>
</dbReference>
<evidence type="ECO:0000313" key="4">
    <source>
        <dbReference type="Proteomes" id="UP000285301"/>
    </source>
</evidence>
<feature type="non-terminal residue" evidence="2">
    <location>
        <position position="563"/>
    </location>
</feature>
<dbReference type="InterPro" id="IPR013094">
    <property type="entry name" value="AB_hydrolase_3"/>
</dbReference>
<evidence type="ECO:0000313" key="2">
    <source>
        <dbReference type="EMBL" id="RWS02813.1"/>
    </source>
</evidence>
<dbReference type="PANTHER" id="PTHR23025:SF3">
    <property type="entry name" value="HORMONE-SENSITIVE LIPASE"/>
    <property type="match status" value="1"/>
</dbReference>
<feature type="domain" description="Alpha/beta hydrolase fold-3" evidence="1">
    <location>
        <begin position="277"/>
        <end position="416"/>
    </location>
</feature>
<dbReference type="AlphaFoldDB" id="A0A3S3Q3M6"/>
<keyword evidence="4" id="KW-1185">Reference proteome</keyword>
<dbReference type="SUPFAM" id="SSF53474">
    <property type="entry name" value="alpha/beta-Hydrolases"/>
    <property type="match status" value="1"/>
</dbReference>
<dbReference type="GO" id="GO:0005829">
    <property type="term" value="C:cytosol"/>
    <property type="evidence" value="ECO:0007669"/>
    <property type="project" value="TreeGrafter"/>
</dbReference>
<dbReference type="Proteomes" id="UP000285301">
    <property type="component" value="Unassembled WGS sequence"/>
</dbReference>
<gene>
    <name evidence="2" type="ORF">B4U79_08539</name>
    <name evidence="3" type="ORF">B4U79_09120</name>
</gene>
<name>A0A3S3Q3M6_9ACAR</name>
<proteinExistence type="predicted"/>
<reference evidence="2" key="2">
    <citation type="submission" date="2018-11" db="EMBL/GenBank/DDBJ databases">
        <title>Trombidioid mite genomics.</title>
        <authorList>
            <person name="Dong X."/>
        </authorList>
    </citation>
    <scope>NUCLEOTIDE SEQUENCE</scope>
    <source>
        <strain evidence="2">UoL-WK</strain>
    </source>
</reference>
<sequence length="563" mass="64304">MAVSPMCPDMLMKQIEPRFCRIERKLSLINLKSSKFALNLNEILNAIKEISSYADEYNFESIRSNGFWTFVRSAFAFIELVEKELNERNVEHLYKISMGYLTMYKHLKVVRELTLKTEWLHDENNNCGKCLFVPPTVSSADALKEVLIEDTDFGVVYETFGAFWFCPSVKRFLEFKRTRGKQFTKAIQKPTLRHPYRLWDLSDNILFKKILLNIYTLNCGTRSKSVSIPSQSEWIILREGGIRRILGKDASIKKRRRVRCRVVKQRAKKHHSPSLLFHCHGGAFISHSPDCHEDYLRVWSPQLCGIPIFSVDYTKAKEYPAAIQDVLDAYLWVTSGAPEVEQILGFHPETIVLCGDSAGANLVLSLNYILHDIFESNPFNRQMCLPSSLVLIYPALQLSPQMSPSRIVCSGDPIIAPGILMHVDGIYSGLEAELSITTKWPFPFSIVTSTLEKLKNAMSLFVSLIFGKGSQKLWFECSENEMSSRLKRMTELLNNPYISTLFYPDFAKLKETTLHIITTSYCPLQDDCVTLAKLWKGIKTLDVVDKLPHGFLHLKPVSKEASS</sequence>
<accession>A0A3S3Q3M6</accession>
<dbReference type="PANTHER" id="PTHR23025">
    <property type="entry name" value="TRIACYLGLYCEROL LIPASE"/>
    <property type="match status" value="1"/>
</dbReference>
<dbReference type="STRING" id="1965070.A0A3S3Q3M6"/>
<evidence type="ECO:0000313" key="3">
    <source>
        <dbReference type="EMBL" id="RWS04076.1"/>
    </source>
</evidence>
<dbReference type="Gene3D" id="3.40.50.1820">
    <property type="entry name" value="alpha/beta hydrolase"/>
    <property type="match status" value="1"/>
</dbReference>